<name>A0A6A0A366_HAELA</name>
<dbReference type="GO" id="GO:0016887">
    <property type="term" value="F:ATP hydrolysis activity"/>
    <property type="evidence" value="ECO:0007669"/>
    <property type="project" value="TreeGrafter"/>
</dbReference>
<evidence type="ECO:0000259" key="6">
    <source>
        <dbReference type="PROSITE" id="PS50067"/>
    </source>
</evidence>
<accession>A0A6A0A366</accession>
<reference evidence="7 8" key="1">
    <citation type="submission" date="2020-02" db="EMBL/GenBank/DDBJ databases">
        <title>Draft genome sequence of Haematococcus lacustris strain NIES-144.</title>
        <authorList>
            <person name="Morimoto D."/>
            <person name="Nakagawa S."/>
            <person name="Yoshida T."/>
            <person name="Sawayama S."/>
        </authorList>
    </citation>
    <scope>NUCLEOTIDE SEQUENCE [LARGE SCALE GENOMIC DNA]</scope>
    <source>
        <strain evidence="7 8">NIES-144</strain>
    </source>
</reference>
<feature type="region of interest" description="Disordered" evidence="5">
    <location>
        <begin position="119"/>
        <end position="142"/>
    </location>
</feature>
<dbReference type="GO" id="GO:0005874">
    <property type="term" value="C:microtubule"/>
    <property type="evidence" value="ECO:0007669"/>
    <property type="project" value="TreeGrafter"/>
</dbReference>
<gene>
    <name evidence="7" type="ORF">HaLaN_24294</name>
</gene>
<dbReference type="InterPro" id="IPR027640">
    <property type="entry name" value="Kinesin-like_fam"/>
</dbReference>
<evidence type="ECO:0000256" key="4">
    <source>
        <dbReference type="PROSITE-ProRule" id="PRU00283"/>
    </source>
</evidence>
<keyword evidence="1" id="KW-0547">Nucleotide-binding</keyword>
<evidence type="ECO:0000313" key="8">
    <source>
        <dbReference type="Proteomes" id="UP000485058"/>
    </source>
</evidence>
<dbReference type="InterPro" id="IPR036961">
    <property type="entry name" value="Kinesin_motor_dom_sf"/>
</dbReference>
<keyword evidence="8" id="KW-1185">Reference proteome</keyword>
<dbReference type="InterPro" id="IPR027417">
    <property type="entry name" value="P-loop_NTPase"/>
</dbReference>
<comment type="similarity">
    <text evidence="4">Belongs to the TRAFAC class myosin-kinesin ATPase superfamily. Kinesin family.</text>
</comment>
<comment type="caution">
    <text evidence="4">Lacks conserved residue(s) required for the propagation of feature annotation.</text>
</comment>
<dbReference type="PROSITE" id="PS50067">
    <property type="entry name" value="KINESIN_MOTOR_2"/>
    <property type="match status" value="1"/>
</dbReference>
<dbReference type="PANTHER" id="PTHR24115:SF986">
    <property type="entry name" value="KINESIN-LIKE PROTEIN"/>
    <property type="match status" value="1"/>
</dbReference>
<feature type="compositionally biased region" description="Gly residues" evidence="5">
    <location>
        <begin position="119"/>
        <end position="129"/>
    </location>
</feature>
<dbReference type="AlphaFoldDB" id="A0A6A0A366"/>
<organism evidence="7 8">
    <name type="scientific">Haematococcus lacustris</name>
    <name type="common">Green alga</name>
    <name type="synonym">Haematococcus pluvialis</name>
    <dbReference type="NCBI Taxonomy" id="44745"/>
    <lineage>
        <taxon>Eukaryota</taxon>
        <taxon>Viridiplantae</taxon>
        <taxon>Chlorophyta</taxon>
        <taxon>core chlorophytes</taxon>
        <taxon>Chlorophyceae</taxon>
        <taxon>CS clade</taxon>
        <taxon>Chlamydomonadales</taxon>
        <taxon>Haematococcaceae</taxon>
        <taxon>Haematococcus</taxon>
    </lineage>
</organism>
<evidence type="ECO:0000256" key="3">
    <source>
        <dbReference type="ARBA" id="ARBA00023175"/>
    </source>
</evidence>
<comment type="caution">
    <text evidence="7">The sequence shown here is derived from an EMBL/GenBank/DDBJ whole genome shotgun (WGS) entry which is preliminary data.</text>
</comment>
<dbReference type="GO" id="GO:0005871">
    <property type="term" value="C:kinesin complex"/>
    <property type="evidence" value="ECO:0007669"/>
    <property type="project" value="TreeGrafter"/>
</dbReference>
<keyword evidence="2" id="KW-0067">ATP-binding</keyword>
<proteinExistence type="inferred from homology"/>
<dbReference type="InterPro" id="IPR001752">
    <property type="entry name" value="Kinesin_motor_dom"/>
</dbReference>
<dbReference type="Proteomes" id="UP000485058">
    <property type="component" value="Unassembled WGS sequence"/>
</dbReference>
<dbReference type="GO" id="GO:0008017">
    <property type="term" value="F:microtubule binding"/>
    <property type="evidence" value="ECO:0007669"/>
    <property type="project" value="InterPro"/>
</dbReference>
<dbReference type="EMBL" id="BLLF01003051">
    <property type="protein sequence ID" value="GFH26188.1"/>
    <property type="molecule type" value="Genomic_DNA"/>
</dbReference>
<dbReference type="SUPFAM" id="SSF52540">
    <property type="entry name" value="P-loop containing nucleoside triphosphate hydrolases"/>
    <property type="match status" value="1"/>
</dbReference>
<dbReference type="PROSITE" id="PS00411">
    <property type="entry name" value="KINESIN_MOTOR_1"/>
    <property type="match status" value="1"/>
</dbReference>
<evidence type="ECO:0000256" key="1">
    <source>
        <dbReference type="ARBA" id="ARBA00022741"/>
    </source>
</evidence>
<dbReference type="SMART" id="SM00129">
    <property type="entry name" value="KISc"/>
    <property type="match status" value="1"/>
</dbReference>
<feature type="non-terminal residue" evidence="7">
    <location>
        <position position="1"/>
    </location>
</feature>
<dbReference type="PANTHER" id="PTHR24115">
    <property type="entry name" value="KINESIN-RELATED"/>
    <property type="match status" value="1"/>
</dbReference>
<dbReference type="Gene3D" id="3.40.850.10">
    <property type="entry name" value="Kinesin motor domain"/>
    <property type="match status" value="1"/>
</dbReference>
<dbReference type="Pfam" id="PF00225">
    <property type="entry name" value="Kinesin"/>
    <property type="match status" value="1"/>
</dbReference>
<feature type="compositionally biased region" description="Low complexity" evidence="5">
    <location>
        <begin position="130"/>
        <end position="141"/>
    </location>
</feature>
<evidence type="ECO:0000256" key="5">
    <source>
        <dbReference type="SAM" id="MobiDB-lite"/>
    </source>
</evidence>
<evidence type="ECO:0000313" key="7">
    <source>
        <dbReference type="EMBL" id="GFH26188.1"/>
    </source>
</evidence>
<dbReference type="PRINTS" id="PR00380">
    <property type="entry name" value="KINESINHEAVY"/>
</dbReference>
<dbReference type="GO" id="GO:0007018">
    <property type="term" value="P:microtubule-based movement"/>
    <property type="evidence" value="ECO:0007669"/>
    <property type="project" value="InterPro"/>
</dbReference>
<dbReference type="GO" id="GO:0005524">
    <property type="term" value="F:ATP binding"/>
    <property type="evidence" value="ECO:0007669"/>
    <property type="project" value="UniProtKB-KW"/>
</dbReference>
<protein>
    <submittedName>
        <fullName evidence="7">Kinesin-like protein</fullName>
    </submittedName>
</protein>
<dbReference type="GO" id="GO:0003777">
    <property type="term" value="F:microtubule motor activity"/>
    <property type="evidence" value="ECO:0007669"/>
    <property type="project" value="InterPro"/>
</dbReference>
<dbReference type="InterPro" id="IPR019821">
    <property type="entry name" value="Kinesin_motor_CS"/>
</dbReference>
<sequence length="201" mass="20100">VECSSAAEVMDQYRAGVANKVMASHKLNAASSRSHALLTLTVDSAPLGSPGEAVSAKLTLVDLAGSERQGQTEAAEGSCLRQEGLAINKSLLTLRQVILALASNSTATQAAKTAVAAAGGGGGGAGQGAPGASAPPSQQPALAHVPYRDSKLTALLKHCLGGSGLTTLVACVSPADWAVEDNLSTLEYAARAKKVTNLVGV</sequence>
<keyword evidence="3" id="KW-0505">Motor protein</keyword>
<evidence type="ECO:0000256" key="2">
    <source>
        <dbReference type="ARBA" id="ARBA00022840"/>
    </source>
</evidence>
<feature type="domain" description="Kinesin motor" evidence="6">
    <location>
        <begin position="1"/>
        <end position="195"/>
    </location>
</feature>